<keyword evidence="3 7" id="KW-0479">Metal-binding</keyword>
<sequence length="409" mass="46129">MAQIDVLVERITAGDADFIHDPYPTLDELREATPIVWNEATQQWMVTRFADVSAALKNRSLGRDYTHRFTHEELGREAPDARWARFNEHERWSLLSIEPPDHTRLRRLVSKVFTPRSVNRLADDIARFSDDLLDRCDELGTFDLLADYAQPYSVAVICSMLGVPTVDTQRLLDWSHAIVKMYELSASDDTKRAADDAAAEFIEYTRALIAEKRAHPDGLLVSELARVEDEGDTLTEAEIISTTMVLLEAGHEATVNTLGNGFRALMHHRDQWERVTSGAVTYASAVEELLRFDAPLHMFERWVLEPGVEIAGQRLEVGDEIAMLFGSAQRDPRRFDDPDTFDVGRDDPAHVGFGGGIHFCIGAPLARQELARSVQGFAERFPDLRLVVEPTYHPTFVIRGLTELRLSTS</sequence>
<dbReference type="InterPro" id="IPR017972">
    <property type="entry name" value="Cyt_P450_CS"/>
</dbReference>
<dbReference type="Gene3D" id="1.10.630.10">
    <property type="entry name" value="Cytochrome P450"/>
    <property type="match status" value="1"/>
</dbReference>
<dbReference type="PANTHER" id="PTHR46696:SF1">
    <property type="entry name" value="CYTOCHROME P450 YJIB-RELATED"/>
    <property type="match status" value="1"/>
</dbReference>
<dbReference type="InterPro" id="IPR036396">
    <property type="entry name" value="Cyt_P450_sf"/>
</dbReference>
<gene>
    <name evidence="8" type="ORF">YM304_35410</name>
</gene>
<evidence type="ECO:0000256" key="5">
    <source>
        <dbReference type="ARBA" id="ARBA00023004"/>
    </source>
</evidence>
<evidence type="ECO:0000313" key="9">
    <source>
        <dbReference type="Proteomes" id="UP000011863"/>
    </source>
</evidence>
<comment type="similarity">
    <text evidence="1 7">Belongs to the cytochrome P450 family.</text>
</comment>
<evidence type="ECO:0000256" key="7">
    <source>
        <dbReference type="RuleBase" id="RU000461"/>
    </source>
</evidence>
<dbReference type="EMBL" id="AP012057">
    <property type="protein sequence ID" value="BAN03855.1"/>
    <property type="molecule type" value="Genomic_DNA"/>
</dbReference>
<dbReference type="KEGG" id="aym:YM304_35410"/>
<dbReference type="PANTHER" id="PTHR46696">
    <property type="entry name" value="P450, PUTATIVE (EUROFUNG)-RELATED"/>
    <property type="match status" value="1"/>
</dbReference>
<dbReference type="PROSITE" id="PS00086">
    <property type="entry name" value="CYTOCHROME_P450"/>
    <property type="match status" value="1"/>
</dbReference>
<keyword evidence="4 7" id="KW-0560">Oxidoreductase</keyword>
<protein>
    <submittedName>
        <fullName evidence="8">Cytochrome P450</fullName>
    </submittedName>
</protein>
<keyword evidence="5 7" id="KW-0408">Iron</keyword>
<evidence type="ECO:0000256" key="2">
    <source>
        <dbReference type="ARBA" id="ARBA00022617"/>
    </source>
</evidence>
<dbReference type="CDD" id="cd20625">
    <property type="entry name" value="CYP164-like"/>
    <property type="match status" value="1"/>
</dbReference>
<name>A0A6C7EFQ7_ILUCY</name>
<dbReference type="OrthoDB" id="4133219at2"/>
<evidence type="ECO:0000256" key="3">
    <source>
        <dbReference type="ARBA" id="ARBA00022723"/>
    </source>
</evidence>
<dbReference type="AlphaFoldDB" id="A0A6C7EFQ7"/>
<dbReference type="Pfam" id="PF00067">
    <property type="entry name" value="p450"/>
    <property type="match status" value="1"/>
</dbReference>
<evidence type="ECO:0000256" key="6">
    <source>
        <dbReference type="ARBA" id="ARBA00023033"/>
    </source>
</evidence>
<reference evidence="8 9" key="1">
    <citation type="journal article" date="2013" name="Int. J. Syst. Evol. Microbiol.">
        <title>Ilumatobacter nonamiense sp. nov. and Ilumatobacter coccineum sp. nov., isolated from seashore sand.</title>
        <authorList>
            <person name="Matsumoto A."/>
            <person name="Kasai H."/>
            <person name="Matsuo Y."/>
            <person name="Shizuri Y."/>
            <person name="Ichikawa N."/>
            <person name="Fujita N."/>
            <person name="Omura S."/>
            <person name="Takahashi Y."/>
        </authorList>
    </citation>
    <scope>NUCLEOTIDE SEQUENCE [LARGE SCALE GENOMIC DNA]</scope>
    <source>
        <strain evidence="9">NBRC 103263 / KCTC 29153 / YM16-304</strain>
    </source>
</reference>
<dbReference type="GO" id="GO:0005506">
    <property type="term" value="F:iron ion binding"/>
    <property type="evidence" value="ECO:0007669"/>
    <property type="project" value="InterPro"/>
</dbReference>
<dbReference type="GO" id="GO:0016705">
    <property type="term" value="F:oxidoreductase activity, acting on paired donors, with incorporation or reduction of molecular oxygen"/>
    <property type="evidence" value="ECO:0007669"/>
    <property type="project" value="InterPro"/>
</dbReference>
<dbReference type="Proteomes" id="UP000011863">
    <property type="component" value="Chromosome"/>
</dbReference>
<dbReference type="PRINTS" id="PR00359">
    <property type="entry name" value="BP450"/>
</dbReference>
<keyword evidence="9" id="KW-1185">Reference proteome</keyword>
<proteinExistence type="inferred from homology"/>
<dbReference type="GO" id="GO:0020037">
    <property type="term" value="F:heme binding"/>
    <property type="evidence" value="ECO:0007669"/>
    <property type="project" value="InterPro"/>
</dbReference>
<accession>A0A6C7EFQ7</accession>
<dbReference type="RefSeq" id="WP_015443102.1">
    <property type="nucleotide sequence ID" value="NC_020520.1"/>
</dbReference>
<organism evidence="8 9">
    <name type="scientific">Ilumatobacter coccineus (strain NBRC 103263 / KCTC 29153 / YM16-304)</name>
    <dbReference type="NCBI Taxonomy" id="1313172"/>
    <lineage>
        <taxon>Bacteria</taxon>
        <taxon>Bacillati</taxon>
        <taxon>Actinomycetota</taxon>
        <taxon>Acidimicrobiia</taxon>
        <taxon>Acidimicrobiales</taxon>
        <taxon>Ilumatobacteraceae</taxon>
        <taxon>Ilumatobacter</taxon>
    </lineage>
</organism>
<dbReference type="FunFam" id="1.10.630.10:FF:000018">
    <property type="entry name" value="Cytochrome P450 monooxygenase"/>
    <property type="match status" value="1"/>
</dbReference>
<dbReference type="GO" id="GO:0004497">
    <property type="term" value="F:monooxygenase activity"/>
    <property type="evidence" value="ECO:0007669"/>
    <property type="project" value="UniProtKB-KW"/>
</dbReference>
<evidence type="ECO:0000256" key="4">
    <source>
        <dbReference type="ARBA" id="ARBA00023002"/>
    </source>
</evidence>
<dbReference type="SUPFAM" id="SSF48264">
    <property type="entry name" value="Cytochrome P450"/>
    <property type="match status" value="1"/>
</dbReference>
<keyword evidence="6 7" id="KW-0503">Monooxygenase</keyword>
<dbReference type="InterPro" id="IPR001128">
    <property type="entry name" value="Cyt_P450"/>
</dbReference>
<keyword evidence="2 7" id="KW-0349">Heme</keyword>
<evidence type="ECO:0000256" key="1">
    <source>
        <dbReference type="ARBA" id="ARBA00010617"/>
    </source>
</evidence>
<dbReference type="InterPro" id="IPR002397">
    <property type="entry name" value="Cyt_P450_B"/>
</dbReference>
<evidence type="ECO:0000313" key="8">
    <source>
        <dbReference type="EMBL" id="BAN03855.1"/>
    </source>
</evidence>